<comment type="similarity">
    <text evidence="2 6">Belongs to the QNG1 protein family.</text>
</comment>
<dbReference type="EC" id="3.2.2.-" evidence="6"/>
<accession>A0ABR1KGY1</accession>
<evidence type="ECO:0000256" key="1">
    <source>
        <dbReference type="ARBA" id="ARBA00022801"/>
    </source>
</evidence>
<proteinExistence type="inferred from homology"/>
<reference evidence="7 8" key="1">
    <citation type="submission" date="2024-04" db="EMBL/GenBank/DDBJ databases">
        <title>Phyllosticta paracitricarpa is synonymous to the EU quarantine fungus P. citricarpa based on phylogenomic analyses.</title>
        <authorList>
            <consortium name="Lawrence Berkeley National Laboratory"/>
            <person name="Van Ingen-Buijs V.A."/>
            <person name="Van Westerhoven A.C."/>
            <person name="Haridas S."/>
            <person name="Skiadas P."/>
            <person name="Martin F."/>
            <person name="Groenewald J.Z."/>
            <person name="Crous P.W."/>
            <person name="Seidl M.F."/>
        </authorList>
    </citation>
    <scope>NUCLEOTIDE SEQUENCE [LARGE SCALE GENOMIC DNA]</scope>
    <source>
        <strain evidence="7 8">CBS 123371</strain>
    </source>
</reference>
<comment type="catalytic activity">
    <reaction evidence="5 6">
        <text>queuosine 5'-phosphate + H2O = queuine + D-ribose 5-phosphate</text>
        <dbReference type="Rhea" id="RHEA:75387"/>
        <dbReference type="ChEBI" id="CHEBI:15377"/>
        <dbReference type="ChEBI" id="CHEBI:17433"/>
        <dbReference type="ChEBI" id="CHEBI:78346"/>
        <dbReference type="ChEBI" id="CHEBI:194371"/>
    </reaction>
    <physiologicalReaction direction="left-to-right" evidence="5 6">
        <dbReference type="Rhea" id="RHEA:75388"/>
    </physiologicalReaction>
</comment>
<dbReference type="Pfam" id="PF10343">
    <property type="entry name" value="Q_salvage"/>
    <property type="match status" value="1"/>
</dbReference>
<evidence type="ECO:0000313" key="8">
    <source>
        <dbReference type="Proteomes" id="UP001363622"/>
    </source>
</evidence>
<evidence type="ECO:0000256" key="4">
    <source>
        <dbReference type="ARBA" id="ARBA00035393"/>
    </source>
</evidence>
<evidence type="ECO:0000313" key="7">
    <source>
        <dbReference type="EMBL" id="KAK7511636.1"/>
    </source>
</evidence>
<comment type="function">
    <text evidence="6">Catalyzes the hydrolysis of queuosine 5'-phosphate, releasing the nucleobase queuine (q). Is required for salvage of queuine from exogenous queuosine (Q) that is imported and then converted to queuosine 5'-phosphate intracellularly.</text>
</comment>
<evidence type="ECO:0000256" key="3">
    <source>
        <dbReference type="ARBA" id="ARBA00035306"/>
    </source>
</evidence>
<keyword evidence="8" id="KW-1185">Reference proteome</keyword>
<dbReference type="EMBL" id="JBBPHU010000012">
    <property type="protein sequence ID" value="KAK7511636.1"/>
    <property type="molecule type" value="Genomic_DNA"/>
</dbReference>
<evidence type="ECO:0000256" key="6">
    <source>
        <dbReference type="RuleBase" id="RU365002"/>
    </source>
</evidence>
<name>A0ABR1KGY1_9PEZI</name>
<dbReference type="PANTHER" id="PTHR21314">
    <property type="entry name" value="QUEUOSINE 5'-PHOSPHATE N-GLYCOSYLASE_HYDROLASE-RELATED"/>
    <property type="match status" value="1"/>
</dbReference>
<gene>
    <name evidence="7" type="ORF">IWZ03DRAFT_418038</name>
</gene>
<dbReference type="InterPro" id="IPR019438">
    <property type="entry name" value="Q_salvage"/>
</dbReference>
<organism evidence="7 8">
    <name type="scientific">Phyllosticta citriasiana</name>
    <dbReference type="NCBI Taxonomy" id="595635"/>
    <lineage>
        <taxon>Eukaryota</taxon>
        <taxon>Fungi</taxon>
        <taxon>Dikarya</taxon>
        <taxon>Ascomycota</taxon>
        <taxon>Pezizomycotina</taxon>
        <taxon>Dothideomycetes</taxon>
        <taxon>Dothideomycetes incertae sedis</taxon>
        <taxon>Botryosphaeriales</taxon>
        <taxon>Phyllostictaceae</taxon>
        <taxon>Phyllosticta</taxon>
    </lineage>
</organism>
<comment type="caution">
    <text evidence="7">The sequence shown here is derived from an EMBL/GenBank/DDBJ whole genome shotgun (WGS) entry which is preliminary data.</text>
</comment>
<dbReference type="PANTHER" id="PTHR21314:SF0">
    <property type="entry name" value="QUEUOSINE 5'-PHOSPHATE N-GLYCOSYLASE_HYDROLASE"/>
    <property type="match status" value="1"/>
</dbReference>
<evidence type="ECO:0000256" key="2">
    <source>
        <dbReference type="ARBA" id="ARBA00035119"/>
    </source>
</evidence>
<protein>
    <recommendedName>
        <fullName evidence="3 6">Queuosine 5'-phosphate N-glycosylase/hydrolase</fullName>
        <ecNumber evidence="6">3.2.2.-</ecNumber>
    </recommendedName>
    <alternativeName>
        <fullName evidence="4 6">Queuosine-nucleotide N-glycosylase/hydrolase</fullName>
    </alternativeName>
</protein>
<dbReference type="Proteomes" id="UP001363622">
    <property type="component" value="Unassembled WGS sequence"/>
</dbReference>
<keyword evidence="1 6" id="KW-0378">Hydrolase</keyword>
<sequence>MSDDEADPELVSLLKAHLGLGPPDPSLPADTKVLDHASFIYNNSIDVALDMKGTQRAAESIWKQMQAKSYGTNSWSEHELHPKTKDEATVNFIFTMDLLNFSFWSDKNEDERFAVIYKGKKWTGYWSLVAILQRALDGEIPITDPSFWTDNDLFTEDFLRTVFSSATDEEIPLFHERMVCLREAGQVLREDFDGSVVNLISEAQNSAAKLVNLLADHFPCFRDETKFEGKKVRILKRAQIFVADLWAAFNGEGYGKFHDIDKITMFADYRVPQILHTLGCMWYSPSLEGRIRRQEEIESGHSWEIQLRGCSIWCVEQLRREIVKNHPEAKVNAILIDFFLYDTMKELEKTGLEQIPHHRTRSIWY</sequence>
<evidence type="ECO:0000256" key="5">
    <source>
        <dbReference type="ARBA" id="ARBA00048204"/>
    </source>
</evidence>